<dbReference type="EMBL" id="CP071090">
    <property type="protein sequence ID" value="QSQ24748.1"/>
    <property type="molecule type" value="Genomic_DNA"/>
</dbReference>
<evidence type="ECO:0000313" key="3">
    <source>
        <dbReference type="Proteomes" id="UP000662747"/>
    </source>
</evidence>
<sequence length="108" mass="11998">MTDVILVLVTAPSTDKAAELARALVEEGLAACGNIVPGVRSIYRWEGKVHDEQEALLILKTKDVLFEPLRARVVALHPYQVPEVLRLDITDGHGPYLAWVRDNARFVP</sequence>
<dbReference type="InterPro" id="IPR015867">
    <property type="entry name" value="N-reg_PII/ATP_PRibTrfase_C"/>
</dbReference>
<dbReference type="InterPro" id="IPR011322">
    <property type="entry name" value="N-reg_PII-like_a/b"/>
</dbReference>
<evidence type="ECO:0000313" key="2">
    <source>
        <dbReference type="EMBL" id="QSQ24748.1"/>
    </source>
</evidence>
<dbReference type="InterPro" id="IPR004323">
    <property type="entry name" value="Ion_tolerance_CutA"/>
</dbReference>
<dbReference type="Pfam" id="PF03091">
    <property type="entry name" value="CutA1"/>
    <property type="match status" value="1"/>
</dbReference>
<dbReference type="Proteomes" id="UP000662747">
    <property type="component" value="Chromosome"/>
</dbReference>
<proteinExistence type="inferred from homology"/>
<accession>A0ABX7P2S0</accession>
<dbReference type="PANTHER" id="PTHR23419">
    <property type="entry name" value="DIVALENT CATION TOLERANCE CUTA-RELATED"/>
    <property type="match status" value="1"/>
</dbReference>
<gene>
    <name evidence="2" type="ORF">JY651_07325</name>
</gene>
<evidence type="ECO:0000256" key="1">
    <source>
        <dbReference type="ARBA" id="ARBA00010169"/>
    </source>
</evidence>
<dbReference type="SUPFAM" id="SSF54913">
    <property type="entry name" value="GlnB-like"/>
    <property type="match status" value="1"/>
</dbReference>
<dbReference type="Gene3D" id="3.30.70.120">
    <property type="match status" value="1"/>
</dbReference>
<dbReference type="RefSeq" id="WP_206726309.1">
    <property type="nucleotide sequence ID" value="NZ_CP071090.1"/>
</dbReference>
<dbReference type="PANTHER" id="PTHR23419:SF8">
    <property type="entry name" value="FI09726P"/>
    <property type="match status" value="1"/>
</dbReference>
<comment type="similarity">
    <text evidence="1">Belongs to the CutA family.</text>
</comment>
<keyword evidence="3" id="KW-1185">Reference proteome</keyword>
<name>A0ABX7P2S0_9BACT</name>
<organism evidence="2 3">
    <name type="scientific">Pyxidicoccus parkwayensis</name>
    <dbReference type="NCBI Taxonomy" id="2813578"/>
    <lineage>
        <taxon>Bacteria</taxon>
        <taxon>Pseudomonadati</taxon>
        <taxon>Myxococcota</taxon>
        <taxon>Myxococcia</taxon>
        <taxon>Myxococcales</taxon>
        <taxon>Cystobacterineae</taxon>
        <taxon>Myxococcaceae</taxon>
        <taxon>Pyxidicoccus</taxon>
    </lineage>
</organism>
<reference evidence="2 3" key="1">
    <citation type="submission" date="2021-02" db="EMBL/GenBank/DDBJ databases">
        <title>De Novo genome assembly of isolated myxobacteria.</title>
        <authorList>
            <person name="Stevens D.C."/>
        </authorList>
    </citation>
    <scope>NUCLEOTIDE SEQUENCE [LARGE SCALE GENOMIC DNA]</scope>
    <source>
        <strain evidence="3">SCPEA02</strain>
    </source>
</reference>
<protein>
    <submittedName>
        <fullName evidence="2">Divalent-cation tolerance protein CutA</fullName>
    </submittedName>
</protein>